<dbReference type="EMBL" id="KZ269985">
    <property type="protein sequence ID" value="OZC10682.1"/>
    <property type="molecule type" value="Genomic_DNA"/>
</dbReference>
<accession>A0A238BZK0</accession>
<name>A0A238BZK0_9BILA</name>
<keyword evidence="2" id="KW-1185">Reference proteome</keyword>
<proteinExistence type="predicted"/>
<sequence>MIVITVEKQFTTGSFAWRKSSNQSLKHSSNAAGTLTNSEILIESRSFTASCSTAIRWGVRGRLCPLLFRNS</sequence>
<gene>
    <name evidence="1" type="ORF">X798_02431</name>
</gene>
<dbReference type="AlphaFoldDB" id="A0A238BZK0"/>
<reference evidence="1 2" key="1">
    <citation type="submission" date="2015-12" db="EMBL/GenBank/DDBJ databases">
        <title>Draft genome of the nematode, Onchocerca flexuosa.</title>
        <authorList>
            <person name="Mitreva M."/>
        </authorList>
    </citation>
    <scope>NUCLEOTIDE SEQUENCE [LARGE SCALE GENOMIC DNA]</scope>
    <source>
        <strain evidence="1">Red Deer</strain>
    </source>
</reference>
<dbReference type="Proteomes" id="UP000242913">
    <property type="component" value="Unassembled WGS sequence"/>
</dbReference>
<protein>
    <submittedName>
        <fullName evidence="1">Uncharacterized protein</fullName>
    </submittedName>
</protein>
<organism evidence="1 2">
    <name type="scientific">Onchocerca flexuosa</name>
    <dbReference type="NCBI Taxonomy" id="387005"/>
    <lineage>
        <taxon>Eukaryota</taxon>
        <taxon>Metazoa</taxon>
        <taxon>Ecdysozoa</taxon>
        <taxon>Nematoda</taxon>
        <taxon>Chromadorea</taxon>
        <taxon>Rhabditida</taxon>
        <taxon>Spirurina</taxon>
        <taxon>Spiruromorpha</taxon>
        <taxon>Filarioidea</taxon>
        <taxon>Onchocercidae</taxon>
        <taxon>Onchocerca</taxon>
    </lineage>
</organism>
<evidence type="ECO:0000313" key="2">
    <source>
        <dbReference type="Proteomes" id="UP000242913"/>
    </source>
</evidence>
<evidence type="ECO:0000313" key="1">
    <source>
        <dbReference type="EMBL" id="OZC10682.1"/>
    </source>
</evidence>